<reference evidence="2 3" key="1">
    <citation type="submission" date="2017-05" db="EMBL/GenBank/DDBJ databases">
        <title>Polyphasic characterization of four soil-derived phenanthrene-degrading Acidovorax strains and proposal of Acidovorax phenanthrenivorans sp. nov.</title>
        <authorList>
            <person name="Singleton D.R."/>
            <person name="Lee J."/>
            <person name="Dickey A.N."/>
            <person name="Stroud A."/>
            <person name="Scholl E.H."/>
            <person name="Wright F.A."/>
            <person name="Aitken M.D."/>
        </authorList>
    </citation>
    <scope>NUCLEOTIDE SEQUENCE [LARGE SCALE GENOMIC DNA]</scope>
    <source>
        <strain evidence="2">NA3</strain>
    </source>
</reference>
<evidence type="ECO:0000313" key="2">
    <source>
        <dbReference type="EMBL" id="ART52658.1"/>
    </source>
</evidence>
<dbReference type="EMBL" id="CP021361">
    <property type="protein sequence ID" value="ART52658.1"/>
    <property type="molecule type" value="Genomic_DNA"/>
</dbReference>
<evidence type="ECO:0000256" key="1">
    <source>
        <dbReference type="SAM" id="MobiDB-lite"/>
    </source>
</evidence>
<dbReference type="AlphaFoldDB" id="A0A240U5K7"/>
<feature type="compositionally biased region" description="Polar residues" evidence="1">
    <location>
        <begin position="56"/>
        <end position="66"/>
    </location>
</feature>
<evidence type="ECO:0000313" key="3">
    <source>
        <dbReference type="Proteomes" id="UP000194432"/>
    </source>
</evidence>
<gene>
    <name evidence="2" type="ORF">CBP34_14685</name>
</gene>
<dbReference type="Proteomes" id="UP000194432">
    <property type="component" value="Chromosome 1"/>
</dbReference>
<feature type="region of interest" description="Disordered" evidence="1">
    <location>
        <begin position="39"/>
        <end position="74"/>
    </location>
</feature>
<proteinExistence type="predicted"/>
<organism evidence="2 3">
    <name type="scientific">Acidovorax carolinensis</name>
    <dbReference type="NCBI Taxonomy" id="553814"/>
    <lineage>
        <taxon>Bacteria</taxon>
        <taxon>Pseudomonadati</taxon>
        <taxon>Pseudomonadota</taxon>
        <taxon>Betaproteobacteria</taxon>
        <taxon>Burkholderiales</taxon>
        <taxon>Comamonadaceae</taxon>
        <taxon>Acidovorax</taxon>
    </lineage>
</organism>
<keyword evidence="3" id="KW-1185">Reference proteome</keyword>
<protein>
    <submittedName>
        <fullName evidence="2">Uncharacterized protein</fullName>
    </submittedName>
</protein>
<name>A0A240U5K7_9BURK</name>
<sequence>MAAWPGLWLASVPHWGWRDDRRNQSPAAGAVVRSPFTLVSQRGPPMTAPNGKAPAPTTTQGVQGEQLSFLPPPPFAPTWPQRGTLADRALGMLMDGRLIDHPDFESSTQSWRLGAVVFTLRTLGWPVETIEVPSPTDDAPHRIIALYHLPPRYVAQALALNGGGA</sequence>
<dbReference type="KEGG" id="acin:CBP34_14685"/>
<accession>A0A240U5K7</accession>